<dbReference type="Proteomes" id="UP000198597">
    <property type="component" value="Unassembled WGS sequence"/>
</dbReference>
<feature type="domain" description="Sporulation stage II protein D amidase enhancer LytB N-terminal" evidence="2">
    <location>
        <begin position="71"/>
        <end position="172"/>
    </location>
</feature>
<dbReference type="GO" id="GO:0030435">
    <property type="term" value="P:sporulation resulting in formation of a cellular spore"/>
    <property type="evidence" value="ECO:0007669"/>
    <property type="project" value="InterPro"/>
</dbReference>
<evidence type="ECO:0000313" key="3">
    <source>
        <dbReference type="EMBL" id="SDP33480.1"/>
    </source>
</evidence>
<dbReference type="NCBIfam" id="TIGR02870">
    <property type="entry name" value="spore_II_D"/>
    <property type="match status" value="1"/>
</dbReference>
<dbReference type="STRING" id="94869.SAMN04488529_10424"/>
<feature type="transmembrane region" description="Helical" evidence="1">
    <location>
        <begin position="12"/>
        <end position="33"/>
    </location>
</feature>
<evidence type="ECO:0000256" key="1">
    <source>
        <dbReference type="SAM" id="Phobius"/>
    </source>
</evidence>
<reference evidence="3 4" key="1">
    <citation type="submission" date="2016-10" db="EMBL/GenBank/DDBJ databases">
        <authorList>
            <person name="de Groot N.N."/>
        </authorList>
    </citation>
    <scope>NUCLEOTIDE SEQUENCE [LARGE SCALE GENOMIC DNA]</scope>
    <source>
        <strain evidence="3 4">DSM 12272</strain>
    </source>
</reference>
<dbReference type="PANTHER" id="PTHR30032:SF4">
    <property type="entry name" value="AMIDASE ENHANCER"/>
    <property type="match status" value="1"/>
</dbReference>
<dbReference type="AlphaFoldDB" id="A0A1H0RVR1"/>
<dbReference type="NCBIfam" id="TIGR02669">
    <property type="entry name" value="SpoIID_LytB"/>
    <property type="match status" value="1"/>
</dbReference>
<organism evidence="3 4">
    <name type="scientific">Clostridium gasigenes</name>
    <dbReference type="NCBI Taxonomy" id="94869"/>
    <lineage>
        <taxon>Bacteria</taxon>
        <taxon>Bacillati</taxon>
        <taxon>Bacillota</taxon>
        <taxon>Clostridia</taxon>
        <taxon>Eubacteriales</taxon>
        <taxon>Clostridiaceae</taxon>
        <taxon>Clostridium</taxon>
    </lineage>
</organism>
<dbReference type="GO" id="GO:0030288">
    <property type="term" value="C:outer membrane-bounded periplasmic space"/>
    <property type="evidence" value="ECO:0007669"/>
    <property type="project" value="TreeGrafter"/>
</dbReference>
<keyword evidence="1" id="KW-0472">Membrane</keyword>
<dbReference type="PANTHER" id="PTHR30032">
    <property type="entry name" value="N-ACETYLMURAMOYL-L-ALANINE AMIDASE-RELATED"/>
    <property type="match status" value="1"/>
</dbReference>
<dbReference type="EMBL" id="FNJM01000004">
    <property type="protein sequence ID" value="SDP33480.1"/>
    <property type="molecule type" value="Genomic_DNA"/>
</dbReference>
<accession>A0A1H0RVR1</accession>
<sequence>MKRNINLPEGLMLLLGVSIVVIIATIAMPMMAIKASSKENPKPKIEDGVISKNTSVQLDGESTVKVFITAENKVEEVDLEEYIISVVSSEMPANFETEALKAQAIAARTYLATKKVKPCEKASGGEICDSIHCQVYMNKESRIEKWAGSDGKGNWEKIKEAVDATKGKVLSYNGELVMYPQFFSTSSGKTEKAIDVFSNDLPYLVSAESSGEEIAPKFETDLSINIDEFINIINTKYNKAGLTRENIKSNIEIISRSESGGVKEIRIGTEKIKGTDFRMLLKLNSTNFKFEITESEVKFSCKGYGHGVGMSQWGANVMAKEGQKYDYILKHYYTGVDIVDLEFK</sequence>
<keyword evidence="4" id="KW-1185">Reference proteome</keyword>
<gene>
    <name evidence="3" type="ORF">SAMN04488529_10424</name>
</gene>
<evidence type="ECO:0000259" key="2">
    <source>
        <dbReference type="Pfam" id="PF08486"/>
    </source>
</evidence>
<keyword evidence="1" id="KW-0812">Transmembrane</keyword>
<name>A0A1H0RVR1_9CLOT</name>
<keyword evidence="1" id="KW-1133">Transmembrane helix</keyword>
<dbReference type="InterPro" id="IPR013486">
    <property type="entry name" value="SpoIID/LytB"/>
</dbReference>
<dbReference type="InterPro" id="IPR013693">
    <property type="entry name" value="SpoIID/LytB_N"/>
</dbReference>
<dbReference type="RefSeq" id="WP_242873965.1">
    <property type="nucleotide sequence ID" value="NZ_FNJM01000004.1"/>
</dbReference>
<protein>
    <submittedName>
        <fullName evidence="3">Stage II sporulation protein D</fullName>
    </submittedName>
</protein>
<dbReference type="InterPro" id="IPR014225">
    <property type="entry name" value="Spore_II_D_firmicutes"/>
</dbReference>
<dbReference type="InterPro" id="IPR051922">
    <property type="entry name" value="Bact_Sporulation_Assoc"/>
</dbReference>
<dbReference type="Pfam" id="PF08486">
    <property type="entry name" value="SpoIID"/>
    <property type="match status" value="1"/>
</dbReference>
<evidence type="ECO:0000313" key="4">
    <source>
        <dbReference type="Proteomes" id="UP000198597"/>
    </source>
</evidence>
<proteinExistence type="predicted"/>